<evidence type="ECO:0000313" key="2">
    <source>
        <dbReference type="EMBL" id="RCJ39867.1"/>
    </source>
</evidence>
<dbReference type="EMBL" id="LXQE01000085">
    <property type="protein sequence ID" value="RCJ39867.1"/>
    <property type="molecule type" value="Genomic_DNA"/>
</dbReference>
<proteinExistence type="predicted"/>
<accession>A0A367RTD4</accession>
<sequence>MSDTSIFLFGCKELRLVRLTANKSVFRLVGIWTFILLLIFKGILPQPVYALLSSLVDACAVQAECAAAGSELAPTAKAAISSTTKAQNEQVPNKALERYCSFYPLNLVCGPQGQSSVLYNYKFHQTVHYRRSGSPDKFVTHHFKSWRPAPGAIRSLAQPPGIEFGGGYPPSGDYVTWIRLNDGDGNNQTRGVIYEYSTGDTMTWDDYANYSNNNIEGEWISDVIRADTLPDNSSPRDRKD</sequence>
<comment type="caution">
    <text evidence="2">The sequence shown here is derived from an EMBL/GenBank/DDBJ whole genome shotgun (WGS) entry which is preliminary data.</text>
</comment>
<dbReference type="Proteomes" id="UP000252085">
    <property type="component" value="Unassembled WGS sequence"/>
</dbReference>
<evidence type="ECO:0000256" key="1">
    <source>
        <dbReference type="SAM" id="Phobius"/>
    </source>
</evidence>
<keyword evidence="1" id="KW-0812">Transmembrane</keyword>
<protein>
    <submittedName>
        <fullName evidence="2">Uncharacterized protein</fullName>
    </submittedName>
</protein>
<keyword evidence="1" id="KW-0472">Membrane</keyword>
<organism evidence="2 3">
    <name type="scientific">Nostoc punctiforme NIES-2108</name>
    <dbReference type="NCBI Taxonomy" id="1356359"/>
    <lineage>
        <taxon>Bacteria</taxon>
        <taxon>Bacillati</taxon>
        <taxon>Cyanobacteriota</taxon>
        <taxon>Cyanophyceae</taxon>
        <taxon>Nostocales</taxon>
        <taxon>Nostocaceae</taxon>
        <taxon>Nostoc</taxon>
    </lineage>
</organism>
<name>A0A367RTD4_NOSPU</name>
<dbReference type="AlphaFoldDB" id="A0A367RTD4"/>
<evidence type="ECO:0000313" key="3">
    <source>
        <dbReference type="Proteomes" id="UP000252085"/>
    </source>
</evidence>
<feature type="transmembrane region" description="Helical" evidence="1">
    <location>
        <begin position="25"/>
        <end position="44"/>
    </location>
</feature>
<gene>
    <name evidence="2" type="ORF">A6769_04680</name>
</gene>
<keyword evidence="1" id="KW-1133">Transmembrane helix</keyword>
<reference evidence="2 3" key="1">
    <citation type="submission" date="2016-04" db="EMBL/GenBank/DDBJ databases">
        <authorList>
            <person name="Evans L.H."/>
            <person name="Alamgir A."/>
            <person name="Owens N."/>
            <person name="Weber N.D."/>
            <person name="Virtaneva K."/>
            <person name="Barbian K."/>
            <person name="Babar A."/>
            <person name="Rosenke K."/>
        </authorList>
    </citation>
    <scope>NUCLEOTIDE SEQUENCE [LARGE SCALE GENOMIC DNA]</scope>
    <source>
        <strain evidence="2">NIES-2108</strain>
    </source>
</reference>